<reference evidence="2" key="1">
    <citation type="submission" date="2017-09" db="EMBL/GenBank/DDBJ databases">
        <title>Brachybacterium sp. VM2412.</title>
        <authorList>
            <person name="Tak E.J."/>
            <person name="Bae J.-W."/>
        </authorList>
    </citation>
    <scope>NUCLEOTIDE SEQUENCE [LARGE SCALE GENOMIC DNA]</scope>
    <source>
        <strain evidence="2">VM2412</strain>
    </source>
</reference>
<evidence type="ECO:0000313" key="2">
    <source>
        <dbReference type="Proteomes" id="UP000218165"/>
    </source>
</evidence>
<proteinExistence type="predicted"/>
<dbReference type="Proteomes" id="UP000218165">
    <property type="component" value="Chromosome"/>
</dbReference>
<dbReference type="EMBL" id="CP023563">
    <property type="protein sequence ID" value="ATG50321.1"/>
    <property type="molecule type" value="Genomic_DNA"/>
</dbReference>
<evidence type="ECO:0000313" key="1">
    <source>
        <dbReference type="EMBL" id="ATG50321.1"/>
    </source>
</evidence>
<sequence length="358" mass="37152">MIAACAVLVLVGALLIALPRLLGATTGPEQVTREFLQAVVDGDLETVRAHARAAPSVAALTPQMLDGAEDRLDTFEIRQVTVEAGTAAVTAALRAGTARGEATFTLTSTDTGAFSPAVWELVPVELPRLRLDLPLGVQEIAIEGVSLPVAELRTAAETFESAVVLQLLPGTYEVTLPELPGWLEAPRVTLEVPPVLGDTAIPLHDAHVVLDERSQAEVQHQIDAALEDCVVSTASAPEGCPFAARVPATQGTWTLTRPPRVAAVPANLYVWLAVGDGTAEFTPTGDAVAGSAADGPAPIEVPFTVEATAAIDREGVFDVHLRSAGAITVSYCTDAETGAVVGAVILTTAGQPRGRECD</sequence>
<name>A0A291GJD7_9MICO</name>
<gene>
    <name evidence="1" type="ORF">CFK38_01375</name>
</gene>
<protein>
    <submittedName>
        <fullName evidence="1">Uncharacterized protein</fullName>
    </submittedName>
</protein>
<organism evidence="1 2">
    <name type="scientific">Brachybacterium vulturis</name>
    <dbReference type="NCBI Taxonomy" id="2017484"/>
    <lineage>
        <taxon>Bacteria</taxon>
        <taxon>Bacillati</taxon>
        <taxon>Actinomycetota</taxon>
        <taxon>Actinomycetes</taxon>
        <taxon>Micrococcales</taxon>
        <taxon>Dermabacteraceae</taxon>
        <taxon>Brachybacterium</taxon>
    </lineage>
</organism>
<dbReference type="AlphaFoldDB" id="A0A291GJD7"/>
<dbReference type="KEGG" id="brz:CFK38_01375"/>
<accession>A0A291GJD7</accession>
<keyword evidence="2" id="KW-1185">Reference proteome</keyword>